<dbReference type="RefSeq" id="WP_175207252.1">
    <property type="nucleotide sequence ID" value="NZ_CADILG010000014.1"/>
</dbReference>
<name>A0A6S7CVD4_9BURK</name>
<protein>
    <submittedName>
        <fullName evidence="1">Uncharacterized protein</fullName>
    </submittedName>
</protein>
<evidence type="ECO:0000313" key="1">
    <source>
        <dbReference type="EMBL" id="CAB3863982.1"/>
    </source>
</evidence>
<evidence type="ECO:0000313" key="2">
    <source>
        <dbReference type="Proteomes" id="UP000494117"/>
    </source>
</evidence>
<proteinExistence type="predicted"/>
<organism evidence="1 2">
    <name type="scientific">Achromobacter anxifer</name>
    <dbReference type="NCBI Taxonomy" id="1287737"/>
    <lineage>
        <taxon>Bacteria</taxon>
        <taxon>Pseudomonadati</taxon>
        <taxon>Pseudomonadota</taxon>
        <taxon>Betaproteobacteria</taxon>
        <taxon>Burkholderiales</taxon>
        <taxon>Alcaligenaceae</taxon>
        <taxon>Achromobacter</taxon>
    </lineage>
</organism>
<dbReference type="AlphaFoldDB" id="A0A6S7CVD4"/>
<dbReference type="EMBL" id="CADILG010000014">
    <property type="protein sequence ID" value="CAB3863982.1"/>
    <property type="molecule type" value="Genomic_DNA"/>
</dbReference>
<gene>
    <name evidence="1" type="ORF">LMG26858_02371</name>
</gene>
<keyword evidence="2" id="KW-1185">Reference proteome</keyword>
<reference evidence="1 2" key="1">
    <citation type="submission" date="2020-04" db="EMBL/GenBank/DDBJ databases">
        <authorList>
            <person name="De Canck E."/>
        </authorList>
    </citation>
    <scope>NUCLEOTIDE SEQUENCE [LARGE SCALE GENOMIC DNA]</scope>
    <source>
        <strain evidence="1 2">LMG 26858</strain>
    </source>
</reference>
<accession>A0A6S7CVD4</accession>
<dbReference type="Proteomes" id="UP000494117">
    <property type="component" value="Unassembled WGS sequence"/>
</dbReference>
<sequence length="123" mass="13675">MSTVRTYFQDRLPPDQLARLVPARERFFLENIVDLDSAVAAIQSHCHALGLTTLVRKQPYNAGPSRWDLTMLLPSWIGAIAMTLFSASTPRGQQADVIIKLRSNSLLEVCFSRPAPKRGNALP</sequence>